<dbReference type="RefSeq" id="WP_007695446.1">
    <property type="nucleotide sequence ID" value="NZ_AJRK01000376.1"/>
</dbReference>
<dbReference type="Gene3D" id="3.10.129.10">
    <property type="entry name" value="Hotdog Thioesterase"/>
    <property type="match status" value="1"/>
</dbReference>
<name>M0LSN9_9EURY</name>
<dbReference type="PANTHER" id="PTHR43437:SF3">
    <property type="entry name" value="HYDROXYACYL-THIOESTER DEHYDRATASE TYPE 2, MITOCHONDRIAL"/>
    <property type="match status" value="1"/>
</dbReference>
<dbReference type="AlphaFoldDB" id="M0LSN9"/>
<dbReference type="PATRIC" id="fig|1132509.6.peg.3579"/>
<gene>
    <name evidence="1" type="ORF">C447_15411</name>
</gene>
<evidence type="ECO:0000313" key="2">
    <source>
        <dbReference type="Proteomes" id="UP000011566"/>
    </source>
</evidence>
<dbReference type="PANTHER" id="PTHR43437">
    <property type="entry name" value="HYDROXYACYL-THIOESTER DEHYDRATASE TYPE 2, MITOCHONDRIAL-RELATED"/>
    <property type="match status" value="1"/>
</dbReference>
<dbReference type="InterPro" id="IPR050965">
    <property type="entry name" value="UPF0336/Enoyl-CoA_hydratase"/>
</dbReference>
<protein>
    <submittedName>
        <fullName evidence="1">(R)-specific enoyl-CoA hydratase</fullName>
    </submittedName>
</protein>
<dbReference type="OrthoDB" id="167740at2157"/>
<dbReference type="SUPFAM" id="SSF54637">
    <property type="entry name" value="Thioesterase/thiol ester dehydrase-isomerase"/>
    <property type="match status" value="1"/>
</dbReference>
<accession>M0LSN9</accession>
<dbReference type="GO" id="GO:0006633">
    <property type="term" value="P:fatty acid biosynthetic process"/>
    <property type="evidence" value="ECO:0007669"/>
    <property type="project" value="TreeGrafter"/>
</dbReference>
<sequence>MIPEEGEIRSYERTFTEEDIERFAELSGDSGRQHVERDAEGRLMAQGLLTATLPTKIGGEMNYIARTLDFEFLQPVYAGETITCETEMTRVSEESERTLLASEFVCTNEDGTEVLRGESDGLIPK</sequence>
<organism evidence="1 2">
    <name type="scientific">Halococcus hamelinensis 100A6</name>
    <dbReference type="NCBI Taxonomy" id="1132509"/>
    <lineage>
        <taxon>Archaea</taxon>
        <taxon>Methanobacteriati</taxon>
        <taxon>Methanobacteriota</taxon>
        <taxon>Stenosarchaea group</taxon>
        <taxon>Halobacteria</taxon>
        <taxon>Halobacteriales</taxon>
        <taxon>Halococcaceae</taxon>
        <taxon>Halococcus</taxon>
    </lineage>
</organism>
<evidence type="ECO:0000313" key="1">
    <source>
        <dbReference type="EMBL" id="EMA36173.1"/>
    </source>
</evidence>
<dbReference type="Proteomes" id="UP000011566">
    <property type="component" value="Unassembled WGS sequence"/>
</dbReference>
<dbReference type="EMBL" id="AOMB01000042">
    <property type="protein sequence ID" value="EMA36173.1"/>
    <property type="molecule type" value="Genomic_DNA"/>
</dbReference>
<keyword evidence="2" id="KW-1185">Reference proteome</keyword>
<reference evidence="1 2" key="1">
    <citation type="journal article" date="2014" name="PLoS Genet.">
        <title>Phylogenetically driven sequencing of extremely halophilic archaea reveals strategies for static and dynamic osmo-response.</title>
        <authorList>
            <person name="Becker E.A."/>
            <person name="Seitzer P.M."/>
            <person name="Tritt A."/>
            <person name="Larsen D."/>
            <person name="Krusor M."/>
            <person name="Yao A.I."/>
            <person name="Wu D."/>
            <person name="Madern D."/>
            <person name="Eisen J.A."/>
            <person name="Darling A.E."/>
            <person name="Facciotti M.T."/>
        </authorList>
    </citation>
    <scope>NUCLEOTIDE SEQUENCE [LARGE SCALE GENOMIC DNA]</scope>
    <source>
        <strain evidence="1 2">100A6</strain>
    </source>
</reference>
<dbReference type="GO" id="GO:0019171">
    <property type="term" value="F:(3R)-hydroxyacyl-[acyl-carrier-protein] dehydratase activity"/>
    <property type="evidence" value="ECO:0007669"/>
    <property type="project" value="TreeGrafter"/>
</dbReference>
<comment type="caution">
    <text evidence="1">The sequence shown here is derived from an EMBL/GenBank/DDBJ whole genome shotgun (WGS) entry which is preliminary data.</text>
</comment>
<dbReference type="InterPro" id="IPR029069">
    <property type="entry name" value="HotDog_dom_sf"/>
</dbReference>
<dbReference type="eggNOG" id="arCOG00774">
    <property type="taxonomic scope" value="Archaea"/>
</dbReference>
<proteinExistence type="predicted"/>